<accession>A0A139AY03</accession>
<keyword evidence="8" id="KW-1185">Reference proteome</keyword>
<feature type="compositionally biased region" description="Acidic residues" evidence="5">
    <location>
        <begin position="17"/>
        <end position="28"/>
    </location>
</feature>
<evidence type="ECO:0000256" key="3">
    <source>
        <dbReference type="ARBA" id="ARBA00022679"/>
    </source>
</evidence>
<dbReference type="EMBL" id="KQ965732">
    <property type="protein sequence ID" value="KXS21584.1"/>
    <property type="molecule type" value="Genomic_DNA"/>
</dbReference>
<keyword evidence="2 7" id="KW-0489">Methyltransferase</keyword>
<evidence type="ECO:0000313" key="8">
    <source>
        <dbReference type="Proteomes" id="UP000070544"/>
    </source>
</evidence>
<name>A0A139AY03_GONPJ</name>
<dbReference type="Pfam" id="PF05175">
    <property type="entry name" value="MTS"/>
    <property type="match status" value="1"/>
</dbReference>
<feature type="domain" description="Methyltransferase small" evidence="6">
    <location>
        <begin position="248"/>
        <end position="333"/>
    </location>
</feature>
<evidence type="ECO:0000256" key="4">
    <source>
        <dbReference type="ARBA" id="ARBA00022691"/>
    </source>
</evidence>
<reference evidence="7 8" key="1">
    <citation type="journal article" date="2015" name="Genome Biol. Evol.">
        <title>Phylogenomic analyses indicate that early fungi evolved digesting cell walls of algal ancestors of land plants.</title>
        <authorList>
            <person name="Chang Y."/>
            <person name="Wang S."/>
            <person name="Sekimoto S."/>
            <person name="Aerts A.L."/>
            <person name="Choi C."/>
            <person name="Clum A."/>
            <person name="LaButti K.M."/>
            <person name="Lindquist E.A."/>
            <person name="Yee Ngan C."/>
            <person name="Ohm R.A."/>
            <person name="Salamov A.A."/>
            <person name="Grigoriev I.V."/>
            <person name="Spatafora J.W."/>
            <person name="Berbee M.L."/>
        </authorList>
    </citation>
    <scope>NUCLEOTIDE SEQUENCE [LARGE SCALE GENOMIC DNA]</scope>
    <source>
        <strain evidence="7 8">JEL478</strain>
    </source>
</reference>
<dbReference type="InterPro" id="IPR007848">
    <property type="entry name" value="Small_mtfrase_dom"/>
</dbReference>
<dbReference type="GO" id="GO:0003676">
    <property type="term" value="F:nucleic acid binding"/>
    <property type="evidence" value="ECO:0007669"/>
    <property type="project" value="InterPro"/>
</dbReference>
<dbReference type="GO" id="GO:0008276">
    <property type="term" value="F:protein methyltransferase activity"/>
    <property type="evidence" value="ECO:0007669"/>
    <property type="project" value="TreeGrafter"/>
</dbReference>
<dbReference type="STRING" id="1344416.A0A139AY03"/>
<keyword evidence="4" id="KW-0949">S-adenosyl-L-methionine</keyword>
<comment type="similarity">
    <text evidence="1">Belongs to the eukaryotic/archaeal PrmC-related family.</text>
</comment>
<dbReference type="CDD" id="cd02440">
    <property type="entry name" value="AdoMet_MTases"/>
    <property type="match status" value="1"/>
</dbReference>
<dbReference type="PROSITE" id="PS00092">
    <property type="entry name" value="N6_MTASE"/>
    <property type="match status" value="1"/>
</dbReference>
<evidence type="ECO:0000256" key="2">
    <source>
        <dbReference type="ARBA" id="ARBA00022603"/>
    </source>
</evidence>
<dbReference type="GO" id="GO:0035657">
    <property type="term" value="C:eRF1 methyltransferase complex"/>
    <property type="evidence" value="ECO:0007669"/>
    <property type="project" value="TreeGrafter"/>
</dbReference>
<proteinExistence type="inferred from homology"/>
<dbReference type="AlphaFoldDB" id="A0A139AY03"/>
<dbReference type="OrthoDB" id="269872at2759"/>
<dbReference type="InterPro" id="IPR002052">
    <property type="entry name" value="DNA_methylase_N6_adenine_CS"/>
</dbReference>
<dbReference type="GO" id="GO:0032259">
    <property type="term" value="P:methylation"/>
    <property type="evidence" value="ECO:0007669"/>
    <property type="project" value="UniProtKB-KW"/>
</dbReference>
<dbReference type="InterPro" id="IPR029063">
    <property type="entry name" value="SAM-dependent_MTases_sf"/>
</dbReference>
<dbReference type="InterPro" id="IPR052190">
    <property type="entry name" value="Euk-Arch_PrmC-MTase"/>
</dbReference>
<keyword evidence="3 7" id="KW-0808">Transferase</keyword>
<evidence type="ECO:0000256" key="1">
    <source>
        <dbReference type="ARBA" id="ARBA00006149"/>
    </source>
</evidence>
<protein>
    <submittedName>
        <fullName evidence="7">S-adenosyl-L-methionine-dependent methyltransferase</fullName>
    </submittedName>
</protein>
<gene>
    <name evidence="7" type="ORF">M427DRAFT_130348</name>
</gene>
<dbReference type="Proteomes" id="UP000070544">
    <property type="component" value="Unassembled WGS sequence"/>
</dbReference>
<dbReference type="PANTHER" id="PTHR45875:SF1">
    <property type="entry name" value="METHYLTRANSFERASE N6AMT1"/>
    <property type="match status" value="1"/>
</dbReference>
<feature type="region of interest" description="Disordered" evidence="5">
    <location>
        <begin position="17"/>
        <end position="55"/>
    </location>
</feature>
<sequence length="474" mass="50451">MRLNRLRSALWAFEVEDPNSADSDDEEERAGKTATLQPHPEHGKVHPTLIPVPPSPAPSSEIHLRAYHISALRARLTSVGYTAPALAELFRAPRGYGLPAESLSNPATRMDTDTKILALDTPSNSNLVTLTRFFLIGTSLARSVLEPALTPELLAFCEDQNMVFARDDATKDPILHPLVQLNPVTLPSASTTLFIVTDFSHSSAASVGGAFDPVMHLGMDSLALVGSLSRLTSDLHLLADRAASENRPLRALDLCTGSGIQGLTAAALLREQQIQGGAGVETTLVDTNPRAGRLAAFNSSLNGLHVAVHIGDGYTPLPVGVKYDLILANPPYIPTGGSAVRLEAYGDGGAKGDDVMAAVFRGLQSRLVDGGMVCVVGNIVNPEQFAENVTSWVGNDVGLNGTLKYGRVWTVDEYSALIVGKEDPDYANALRQSGVQGVANGLFVGKKVAQRDVSVVRGTDELWHEMNLVEGEKA</sequence>
<evidence type="ECO:0000256" key="5">
    <source>
        <dbReference type="SAM" id="MobiDB-lite"/>
    </source>
</evidence>
<dbReference type="Gene3D" id="3.40.50.150">
    <property type="entry name" value="Vaccinia Virus protein VP39"/>
    <property type="match status" value="1"/>
</dbReference>
<dbReference type="SUPFAM" id="SSF53335">
    <property type="entry name" value="S-adenosyl-L-methionine-dependent methyltransferases"/>
    <property type="match status" value="1"/>
</dbReference>
<organism evidence="7 8">
    <name type="scientific">Gonapodya prolifera (strain JEL478)</name>
    <name type="common">Monoblepharis prolifera</name>
    <dbReference type="NCBI Taxonomy" id="1344416"/>
    <lineage>
        <taxon>Eukaryota</taxon>
        <taxon>Fungi</taxon>
        <taxon>Fungi incertae sedis</taxon>
        <taxon>Chytridiomycota</taxon>
        <taxon>Chytridiomycota incertae sedis</taxon>
        <taxon>Monoblepharidomycetes</taxon>
        <taxon>Monoblepharidales</taxon>
        <taxon>Gonapodyaceae</taxon>
        <taxon>Gonapodya</taxon>
    </lineage>
</organism>
<dbReference type="PANTHER" id="PTHR45875">
    <property type="entry name" value="METHYLTRANSFERASE N6AMT1"/>
    <property type="match status" value="1"/>
</dbReference>
<dbReference type="GO" id="GO:0008757">
    <property type="term" value="F:S-adenosylmethionine-dependent methyltransferase activity"/>
    <property type="evidence" value="ECO:0007669"/>
    <property type="project" value="TreeGrafter"/>
</dbReference>
<evidence type="ECO:0000313" key="7">
    <source>
        <dbReference type="EMBL" id="KXS21584.1"/>
    </source>
</evidence>
<evidence type="ECO:0000259" key="6">
    <source>
        <dbReference type="Pfam" id="PF05175"/>
    </source>
</evidence>